<dbReference type="AlphaFoldDB" id="M2Y3S6"/>
<dbReference type="EMBL" id="AONQ01000111">
    <property type="protein sequence ID" value="EME67736.1"/>
    <property type="molecule type" value="Genomic_DNA"/>
</dbReference>
<dbReference type="Proteomes" id="UP000011744">
    <property type="component" value="Unassembled WGS sequence"/>
</dbReference>
<evidence type="ECO:0000313" key="3">
    <source>
        <dbReference type="Proteomes" id="UP000011744"/>
    </source>
</evidence>
<feature type="region of interest" description="Disordered" evidence="1">
    <location>
        <begin position="130"/>
        <end position="154"/>
    </location>
</feature>
<dbReference type="InterPro" id="IPR010848">
    <property type="entry name" value="DUF1465"/>
</dbReference>
<comment type="caution">
    <text evidence="2">The sequence shown here is derived from an EMBL/GenBank/DDBJ whole genome shotgun (WGS) entry which is preliminary data.</text>
</comment>
<dbReference type="STRING" id="1244869.H261_22013"/>
<sequence>MQTTAYFRGPIEETMALLVEARTFMMETEWWDRQKVDGVKGLRITNETFRLTSRLTQVMSWLMFQRAVHNGEISAEYAMENQFRLSGHDVCLDTSHSNDAVISDELRSLLNRSHKLFLRIERLETSFARTATRHSPSSNNEELDANFGHAETEH</sequence>
<dbReference type="eggNOG" id="COG5317">
    <property type="taxonomic scope" value="Bacteria"/>
</dbReference>
<gene>
    <name evidence="2" type="ORF">H261_22013</name>
</gene>
<dbReference type="InterPro" id="IPR038301">
    <property type="entry name" value="AraC-like_sf"/>
</dbReference>
<evidence type="ECO:0000313" key="2">
    <source>
        <dbReference type="EMBL" id="EME67736.1"/>
    </source>
</evidence>
<name>M2Y3S6_9PROT</name>
<dbReference type="Gene3D" id="1.10.8.930">
    <property type="entry name" value="Protein of unknown function DUF1465"/>
    <property type="match status" value="1"/>
</dbReference>
<accession>M2Y3S6</accession>
<evidence type="ECO:0008006" key="4">
    <source>
        <dbReference type="Google" id="ProtNLM"/>
    </source>
</evidence>
<organism evidence="2 3">
    <name type="scientific">Paramagnetospirillum caucaseum</name>
    <dbReference type="NCBI Taxonomy" id="1244869"/>
    <lineage>
        <taxon>Bacteria</taxon>
        <taxon>Pseudomonadati</taxon>
        <taxon>Pseudomonadota</taxon>
        <taxon>Alphaproteobacteria</taxon>
        <taxon>Rhodospirillales</taxon>
        <taxon>Magnetospirillaceae</taxon>
        <taxon>Paramagnetospirillum</taxon>
    </lineage>
</organism>
<proteinExistence type="predicted"/>
<dbReference type="Pfam" id="PF07323">
    <property type="entry name" value="DUF1465"/>
    <property type="match status" value="1"/>
</dbReference>
<feature type="compositionally biased region" description="Polar residues" evidence="1">
    <location>
        <begin position="130"/>
        <end position="140"/>
    </location>
</feature>
<dbReference type="OrthoDB" id="9799531at2"/>
<reference evidence="2 3" key="1">
    <citation type="journal article" date="2014" name="Genome Announc.">
        <title>Draft Genome Sequence of Magnetospirillum sp. Strain SO-1, a Freshwater Magnetotactic Bacterium Isolated from the Ol'khovka River, Russia.</title>
        <authorList>
            <person name="Grouzdev D.S."/>
            <person name="Dziuba M.V."/>
            <person name="Sukhacheva M.S."/>
            <person name="Mardanov A.V."/>
            <person name="Beletskiy A.V."/>
            <person name="Kuznetsov B.B."/>
            <person name="Skryabin K.G."/>
        </authorList>
    </citation>
    <scope>NUCLEOTIDE SEQUENCE [LARGE SCALE GENOMIC DNA]</scope>
    <source>
        <strain evidence="2 3">SO-1</strain>
    </source>
</reference>
<keyword evidence="3" id="KW-1185">Reference proteome</keyword>
<evidence type="ECO:0000256" key="1">
    <source>
        <dbReference type="SAM" id="MobiDB-lite"/>
    </source>
</evidence>
<dbReference type="RefSeq" id="WP_008622018.1">
    <property type="nucleotide sequence ID" value="NZ_AONQ01000111.1"/>
</dbReference>
<protein>
    <recommendedName>
        <fullName evidence="4">DUF1465 family protein</fullName>
    </recommendedName>
</protein>